<keyword evidence="6" id="KW-0503">Monooxygenase</keyword>
<keyword evidence="8" id="KW-1185">Reference proteome</keyword>
<dbReference type="SUPFAM" id="SSF48264">
    <property type="entry name" value="Cytochrome P450"/>
    <property type="match status" value="1"/>
</dbReference>
<dbReference type="InterPro" id="IPR036396">
    <property type="entry name" value="Cyt_P450_sf"/>
</dbReference>
<gene>
    <name evidence="7" type="ORF">ODALV1_LOCUS8754</name>
</gene>
<evidence type="ECO:0000256" key="2">
    <source>
        <dbReference type="ARBA" id="ARBA00022617"/>
    </source>
</evidence>
<protein>
    <submittedName>
        <fullName evidence="7">Uncharacterized protein</fullName>
    </submittedName>
</protein>
<comment type="caution">
    <text evidence="7">The sequence shown here is derived from an EMBL/GenBank/DDBJ whole genome shotgun (WGS) entry which is preliminary data.</text>
</comment>
<reference evidence="7 8" key="1">
    <citation type="submission" date="2024-08" db="EMBL/GenBank/DDBJ databases">
        <authorList>
            <person name="Cucini C."/>
            <person name="Frati F."/>
        </authorList>
    </citation>
    <scope>NUCLEOTIDE SEQUENCE [LARGE SCALE GENOMIC DNA]</scope>
</reference>
<dbReference type="PANTHER" id="PTHR24289">
    <property type="entry name" value="STEROID 17-ALPHA-HYDROXYLASE/17,20 LYASE"/>
    <property type="match status" value="1"/>
</dbReference>
<dbReference type="PANTHER" id="PTHR24289:SF1">
    <property type="entry name" value="STEROID 17-ALPHA-HYDROXYLASE_17,20 LYASE"/>
    <property type="match status" value="1"/>
</dbReference>
<name>A0ABP1QD14_9HEXA</name>
<dbReference type="Proteomes" id="UP001642540">
    <property type="component" value="Unassembled WGS sequence"/>
</dbReference>
<keyword evidence="3" id="KW-0479">Metal-binding</keyword>
<dbReference type="InterPro" id="IPR001128">
    <property type="entry name" value="Cyt_P450"/>
</dbReference>
<keyword evidence="2" id="KW-0349">Heme</keyword>
<comment type="similarity">
    <text evidence="1">Belongs to the cytochrome P450 family.</text>
</comment>
<evidence type="ECO:0000256" key="4">
    <source>
        <dbReference type="ARBA" id="ARBA00023002"/>
    </source>
</evidence>
<sequence length="62" mass="6963">MLRVCLGESLARDEVFLFLTTLLQKFTFEPEVKGSPPSMDVVPGGLALQPREYKAVLKERNP</sequence>
<dbReference type="EMBL" id="CAXLJM020000026">
    <property type="protein sequence ID" value="CAL8094333.1"/>
    <property type="molecule type" value="Genomic_DNA"/>
</dbReference>
<evidence type="ECO:0000313" key="7">
    <source>
        <dbReference type="EMBL" id="CAL8094333.1"/>
    </source>
</evidence>
<evidence type="ECO:0000256" key="6">
    <source>
        <dbReference type="ARBA" id="ARBA00023033"/>
    </source>
</evidence>
<proteinExistence type="inferred from homology"/>
<dbReference type="Gene3D" id="1.10.630.10">
    <property type="entry name" value="Cytochrome P450"/>
    <property type="match status" value="1"/>
</dbReference>
<keyword evidence="5" id="KW-0408">Iron</keyword>
<organism evidence="7 8">
    <name type="scientific">Orchesella dallaii</name>
    <dbReference type="NCBI Taxonomy" id="48710"/>
    <lineage>
        <taxon>Eukaryota</taxon>
        <taxon>Metazoa</taxon>
        <taxon>Ecdysozoa</taxon>
        <taxon>Arthropoda</taxon>
        <taxon>Hexapoda</taxon>
        <taxon>Collembola</taxon>
        <taxon>Entomobryomorpha</taxon>
        <taxon>Entomobryoidea</taxon>
        <taxon>Orchesellidae</taxon>
        <taxon>Orchesellinae</taxon>
        <taxon>Orchesella</taxon>
    </lineage>
</organism>
<evidence type="ECO:0000256" key="3">
    <source>
        <dbReference type="ARBA" id="ARBA00022723"/>
    </source>
</evidence>
<accession>A0ABP1QD14</accession>
<dbReference type="Pfam" id="PF00067">
    <property type="entry name" value="p450"/>
    <property type="match status" value="1"/>
</dbReference>
<keyword evidence="4" id="KW-0560">Oxidoreductase</keyword>
<evidence type="ECO:0000256" key="1">
    <source>
        <dbReference type="ARBA" id="ARBA00010617"/>
    </source>
</evidence>
<evidence type="ECO:0000256" key="5">
    <source>
        <dbReference type="ARBA" id="ARBA00023004"/>
    </source>
</evidence>
<evidence type="ECO:0000313" key="8">
    <source>
        <dbReference type="Proteomes" id="UP001642540"/>
    </source>
</evidence>